<dbReference type="AlphaFoldDB" id="A0A6S7HXU7"/>
<proteinExistence type="predicted"/>
<reference evidence="1" key="1">
    <citation type="submission" date="2020-04" db="EMBL/GenBank/DDBJ databases">
        <authorList>
            <person name="Alioto T."/>
            <person name="Alioto T."/>
            <person name="Gomez Garrido J."/>
        </authorList>
    </citation>
    <scope>NUCLEOTIDE SEQUENCE</scope>
    <source>
        <strain evidence="1">A484AB</strain>
    </source>
</reference>
<evidence type="ECO:0000313" key="2">
    <source>
        <dbReference type="Proteomes" id="UP001152795"/>
    </source>
</evidence>
<keyword evidence="2" id="KW-1185">Reference proteome</keyword>
<gene>
    <name evidence="1" type="ORF">PACLA_8A026999</name>
</gene>
<protein>
    <submittedName>
        <fullName evidence="1">Uncharacterized protein</fullName>
    </submittedName>
</protein>
<comment type="caution">
    <text evidence="1">The sequence shown here is derived from an EMBL/GenBank/DDBJ whole genome shotgun (WGS) entry which is preliminary data.</text>
</comment>
<name>A0A6S7HXU7_PARCT</name>
<feature type="non-terminal residue" evidence="1">
    <location>
        <position position="1"/>
    </location>
</feature>
<evidence type="ECO:0000313" key="1">
    <source>
        <dbReference type="EMBL" id="CAB4008280.1"/>
    </source>
</evidence>
<organism evidence="1 2">
    <name type="scientific">Paramuricea clavata</name>
    <name type="common">Red gorgonian</name>
    <name type="synonym">Violescent sea-whip</name>
    <dbReference type="NCBI Taxonomy" id="317549"/>
    <lineage>
        <taxon>Eukaryota</taxon>
        <taxon>Metazoa</taxon>
        <taxon>Cnidaria</taxon>
        <taxon>Anthozoa</taxon>
        <taxon>Octocorallia</taxon>
        <taxon>Malacalcyonacea</taxon>
        <taxon>Plexauridae</taxon>
        <taxon>Paramuricea</taxon>
    </lineage>
</organism>
<sequence>EISEITLFNLLGRCSMRYHGRLIKMSIDPGTMIQLRQWVTCIKEVEQRNGTDSDTTNDVDDNAAPLASHNKTYKKLECQLKEEKCYNNLSMSGTSS</sequence>
<dbReference type="Proteomes" id="UP001152795">
    <property type="component" value="Unassembled WGS sequence"/>
</dbReference>
<dbReference type="EMBL" id="CACRXK020006076">
    <property type="protein sequence ID" value="CAB4008280.1"/>
    <property type="molecule type" value="Genomic_DNA"/>
</dbReference>
<accession>A0A6S7HXU7</accession>